<name>A0A2G0CEV4_9BACT</name>
<dbReference type="EMBL" id="PDLO01000003">
    <property type="protein sequence ID" value="PHK98492.1"/>
    <property type="molecule type" value="Genomic_DNA"/>
</dbReference>
<organism evidence="1 2">
    <name type="scientific">Neolewinella marina</name>
    <dbReference type="NCBI Taxonomy" id="438751"/>
    <lineage>
        <taxon>Bacteria</taxon>
        <taxon>Pseudomonadati</taxon>
        <taxon>Bacteroidota</taxon>
        <taxon>Saprospiria</taxon>
        <taxon>Saprospirales</taxon>
        <taxon>Lewinellaceae</taxon>
        <taxon>Neolewinella</taxon>
    </lineage>
</organism>
<proteinExistence type="predicted"/>
<reference evidence="1 2" key="1">
    <citation type="submission" date="2017-10" db="EMBL/GenBank/DDBJ databases">
        <title>The draft genome sequence of Lewinella marina KCTC 32374.</title>
        <authorList>
            <person name="Wang K."/>
        </authorList>
    </citation>
    <scope>NUCLEOTIDE SEQUENCE [LARGE SCALE GENOMIC DNA]</scope>
    <source>
        <strain evidence="1 2">MKG-38</strain>
    </source>
</reference>
<gene>
    <name evidence="1" type="ORF">CGL56_08415</name>
</gene>
<accession>A0A2G0CEV4</accession>
<evidence type="ECO:0008006" key="3">
    <source>
        <dbReference type="Google" id="ProtNLM"/>
    </source>
</evidence>
<evidence type="ECO:0000313" key="2">
    <source>
        <dbReference type="Proteomes" id="UP000226437"/>
    </source>
</evidence>
<comment type="caution">
    <text evidence="1">The sequence shown here is derived from an EMBL/GenBank/DDBJ whole genome shotgun (WGS) entry which is preliminary data.</text>
</comment>
<dbReference type="Proteomes" id="UP000226437">
    <property type="component" value="Unassembled WGS sequence"/>
</dbReference>
<evidence type="ECO:0000313" key="1">
    <source>
        <dbReference type="EMBL" id="PHK98492.1"/>
    </source>
</evidence>
<sequence length="138" mass="15124">MHKAELTAGSYLNTRFQLSALPVGEYKIVVTDALGKTIQPIVVNQTGIQADPALATRAFFPRVKLQEDLLTINYLNSQGSKVNISLSDQVGNELISDQLPAAKTVQRAYNLEKLPAGHYYVTVSAPEISAYTTRLFVN</sequence>
<dbReference type="AlphaFoldDB" id="A0A2G0CEV4"/>
<keyword evidence="2" id="KW-1185">Reference proteome</keyword>
<protein>
    <recommendedName>
        <fullName evidence="3">Secretion system C-terminal sorting domain-containing protein</fullName>
    </recommendedName>
</protein>